<dbReference type="Proteomes" id="UP000601435">
    <property type="component" value="Unassembled WGS sequence"/>
</dbReference>
<evidence type="ECO:0000256" key="1">
    <source>
        <dbReference type="SAM" id="MobiDB-lite"/>
    </source>
</evidence>
<dbReference type="Pfam" id="PF00168">
    <property type="entry name" value="C2"/>
    <property type="match status" value="2"/>
</dbReference>
<proteinExistence type="predicted"/>
<dbReference type="AlphaFoldDB" id="A0A812J1R2"/>
<gene>
    <name evidence="3" type="ORF">SNEC2469_LOCUS870</name>
</gene>
<feature type="region of interest" description="Disordered" evidence="1">
    <location>
        <begin position="193"/>
        <end position="213"/>
    </location>
</feature>
<evidence type="ECO:0000313" key="3">
    <source>
        <dbReference type="EMBL" id="CAE7185130.1"/>
    </source>
</evidence>
<accession>A0A812J1R2</accession>
<dbReference type="OrthoDB" id="10478588at2759"/>
<dbReference type="PROSITE" id="PS50004">
    <property type="entry name" value="C2"/>
    <property type="match status" value="1"/>
</dbReference>
<dbReference type="InterPro" id="IPR035892">
    <property type="entry name" value="C2_domain_sf"/>
</dbReference>
<dbReference type="SMART" id="SM00239">
    <property type="entry name" value="C2"/>
    <property type="match status" value="1"/>
</dbReference>
<evidence type="ECO:0000259" key="2">
    <source>
        <dbReference type="PROSITE" id="PS50004"/>
    </source>
</evidence>
<evidence type="ECO:0000313" key="4">
    <source>
        <dbReference type="Proteomes" id="UP000601435"/>
    </source>
</evidence>
<organism evidence="3 4">
    <name type="scientific">Symbiodinium necroappetens</name>
    <dbReference type="NCBI Taxonomy" id="1628268"/>
    <lineage>
        <taxon>Eukaryota</taxon>
        <taxon>Sar</taxon>
        <taxon>Alveolata</taxon>
        <taxon>Dinophyceae</taxon>
        <taxon>Suessiales</taxon>
        <taxon>Symbiodiniaceae</taxon>
        <taxon>Symbiodinium</taxon>
    </lineage>
</organism>
<dbReference type="SUPFAM" id="SSF49562">
    <property type="entry name" value="C2 domain (Calcium/lipid-binding domain, CaLB)"/>
    <property type="match status" value="1"/>
</dbReference>
<dbReference type="InterPro" id="IPR000008">
    <property type="entry name" value="C2_dom"/>
</dbReference>
<comment type="caution">
    <text evidence="3">The sequence shown here is derived from an EMBL/GenBank/DDBJ whole genome shotgun (WGS) entry which is preliminary data.</text>
</comment>
<name>A0A812J1R2_9DINO</name>
<dbReference type="EMBL" id="CAJNJA010005188">
    <property type="protein sequence ID" value="CAE7185130.1"/>
    <property type="molecule type" value="Genomic_DNA"/>
</dbReference>
<protein>
    <recommendedName>
        <fullName evidence="2">C2 domain-containing protein</fullName>
    </recommendedName>
</protein>
<feature type="domain" description="C2" evidence="2">
    <location>
        <begin position="1"/>
        <end position="180"/>
    </location>
</feature>
<feature type="compositionally biased region" description="Basic and acidic residues" evidence="1">
    <location>
        <begin position="193"/>
        <end position="207"/>
    </location>
</feature>
<sequence>MEQRVKREEMLHTGKLKLKIVKAEGLRGADRSYRREGSDPYVCMYVKNEAIGASDKASIPPGFDEEGWHVTALRRHECYWTTNTKKATRNPEWNEEKDFTLRTGGFERRTKQAFHLDITSGQARRHQDDYYTAVLGTKEELRLRFGDDDKNSKEPKIGYASDVVMYMADNMQQFKEKLSYACKVLAKQLLEQERQEKQKDPNADKKQAYKTRRKHVNQLEAAARDMSYRHSCMVFVPTKRLRELAQRGREGWTSYEYKRLYAVEEQDPSSWQPLDNVCTFSHYASLYSFGRTNAQRLKVADSQDIARLNNNRYRLYEKQQKQYLESLADTNTAEKCFGFAKFHHPSDVSSEEWRPALIDRSETVATSKRKYKVSYVFSPYVAVSAESREQEEVDEECVLLAPSKPKIRDVVHVEHKELLARAKLMKDQGVPEEEIVRQLNADLKKSFEKAKEANEDGAAMTAPPMISLADVQDALKRAKDPAWALQFGLREEGGPSYGAFILVTLV</sequence>
<dbReference type="Gene3D" id="2.60.40.150">
    <property type="entry name" value="C2 domain"/>
    <property type="match status" value="1"/>
</dbReference>
<keyword evidence="4" id="KW-1185">Reference proteome</keyword>
<reference evidence="3" key="1">
    <citation type="submission" date="2021-02" db="EMBL/GenBank/DDBJ databases">
        <authorList>
            <person name="Dougan E. K."/>
            <person name="Rhodes N."/>
            <person name="Thang M."/>
            <person name="Chan C."/>
        </authorList>
    </citation>
    <scope>NUCLEOTIDE SEQUENCE</scope>
</reference>